<evidence type="ECO:0000256" key="9">
    <source>
        <dbReference type="RuleBase" id="RU364070"/>
    </source>
</evidence>
<dbReference type="Gene3D" id="1.20.1640.10">
    <property type="entry name" value="Multidrug efflux transporter AcrB transmembrane domain"/>
    <property type="match status" value="2"/>
</dbReference>
<dbReference type="EMBL" id="JBFNQD010000014">
    <property type="protein sequence ID" value="MEW9309437.1"/>
    <property type="molecule type" value="Genomic_DNA"/>
</dbReference>
<keyword evidence="7 9" id="KW-1133">Transmembrane helix</keyword>
<feature type="transmembrane region" description="Helical" evidence="9">
    <location>
        <begin position="12"/>
        <end position="32"/>
    </location>
</feature>
<evidence type="ECO:0000256" key="6">
    <source>
        <dbReference type="ARBA" id="ARBA00022692"/>
    </source>
</evidence>
<keyword evidence="11" id="KW-1185">Reference proteome</keyword>
<feature type="transmembrane region" description="Helical" evidence="9">
    <location>
        <begin position="440"/>
        <end position="460"/>
    </location>
</feature>
<proteinExistence type="inferred from homology"/>
<reference evidence="10 11" key="1">
    <citation type="submission" date="2024-07" db="EMBL/GenBank/DDBJ databases">
        <title>Description of Labrys sedimenti sp. nov., isolated from a diclofenac-degrading enrichment culture.</title>
        <authorList>
            <person name="Tancsics A."/>
            <person name="Csepanyi A."/>
        </authorList>
    </citation>
    <scope>NUCLEOTIDE SEQUENCE [LARGE SCALE GENOMIC DNA]</scope>
    <source>
        <strain evidence="10 11">LMG 23578</strain>
    </source>
</reference>
<keyword evidence="3 9" id="KW-0813">Transport</keyword>
<dbReference type="InterPro" id="IPR001036">
    <property type="entry name" value="Acrflvin-R"/>
</dbReference>
<feature type="transmembrane region" description="Helical" evidence="9">
    <location>
        <begin position="472"/>
        <end position="499"/>
    </location>
</feature>
<comment type="similarity">
    <text evidence="2 9">Belongs to the resistance-nodulation-cell division (RND) (TC 2.A.6) family.</text>
</comment>
<dbReference type="InterPro" id="IPR004764">
    <property type="entry name" value="MdtF-like"/>
</dbReference>
<keyword evidence="8 9" id="KW-0472">Membrane</keyword>
<dbReference type="InterPro" id="IPR027463">
    <property type="entry name" value="AcrB_DN_DC_subdom"/>
</dbReference>
<comment type="subcellular location">
    <subcellularLocation>
        <location evidence="1 9">Cell inner membrane</location>
        <topology evidence="1 9">Multi-pass membrane protein</topology>
    </subcellularLocation>
</comment>
<dbReference type="Proteomes" id="UP001555786">
    <property type="component" value="Unassembled WGS sequence"/>
</dbReference>
<dbReference type="PANTHER" id="PTHR32063">
    <property type="match status" value="1"/>
</dbReference>
<name>A0ABV3PUU3_9HYPH</name>
<dbReference type="Gene3D" id="3.30.70.1440">
    <property type="entry name" value="Multidrug efflux transporter AcrB pore domain"/>
    <property type="match status" value="1"/>
</dbReference>
<sequence length="1074" mass="115379">MKFGHFFVDRPIFAAVVSIVTVVIGLVSYVGLPIAQFPQIAPPTVVINATYPGANAQTIAETVAAPLEQSINGVEGMIYQTSQATNDGSLQITVTFATGTDLDIAQVQVQNRVSSAEPRLPAEVRALGITVNKSSSDFLLIVTLYSPDNSLNDYGISDYAILNVNDILARVDGVGSTFAFGLREPSLRVWLDPNRLASFDLTAGEVVQALREQNVQVSGGTLGAQPSPNNTTSEITVTTQGRFQDAEQFRNVIIKSTPDGRLLKLRDVARVEVGAKQYSSNLYLDSQPTVGIAVLQRPGSNALATADRVKAKMDDLAKAFPPGLKYSIVYNPTEFVSASIEAVYETFFEAIVLVVIVVFVFLQSWRAAIIPIIAIPVSIIGTFAVMAGLGFSLNMLTLFGLILAVGIVVDDAIVVVENVERNIHDGMTPNRAAHVTMDEVGRAVIAIALVLCAVFVPTAFIPGISGLFYQQFAVTIAAATVISAFNSLTLSPALAALLLKPHDPEHRSRFFLFRWLRAAGDGFNHGFDRLSRGYGGTVGFAARHKLLFLLIYAGLLFATWHVYTKVPTGFVPESDQGYAIVVVQLPDGASLERTDAVVRKAQQIAAGSPGVAHVIGVAGFSGATFTAASNAATIFVPFKPFDERLKEGLSAQAIVGELQKRVFAIEEGFVFVIPPPTIQGLGTGAGFKMQVQDRGGVGAEALMQAANALIGKANQTPGLTQVYTTLSNNGPQLFVNVDRVKARMLNVPIGNIFEAMQVYVGSAYVNDFTRLGRAFQVNAQAEGRDRLNKEDLVRLKVRSANGALVPLGSLISFEERTGPDTVMRHNLYPAVYVSGSGLPGVSSTTALDLMEKAAAEVLPPGVGFEWTEIAFQERSVGNTIYFVFGIAVLFVFLFLAAQYESWSLPLAIILIVPLSILAALLGGMARGLPIFGGWWFKVMDNNIMTQISFVMLIGLAAKNAILIVEFARQREDHGDTPWQAVVEACRLRLRPILMTSFAFILGAVPLMIATGPGSELRQAIGTAVVFGMSGVTFLGLFLTPVFYVTIRLIVRKLFREKPKPSTVTAATMGEPEGS</sequence>
<feature type="transmembrane region" description="Helical" evidence="9">
    <location>
        <begin position="879"/>
        <end position="897"/>
    </location>
</feature>
<feature type="transmembrane region" description="Helical" evidence="9">
    <location>
        <begin position="904"/>
        <end position="923"/>
    </location>
</feature>
<dbReference type="RefSeq" id="WP_367626144.1">
    <property type="nucleotide sequence ID" value="NZ_JBFNQD010000014.1"/>
</dbReference>
<comment type="caution">
    <text evidence="10">The sequence shown here is derived from an EMBL/GenBank/DDBJ whole genome shotgun (WGS) entry which is preliminary data.</text>
</comment>
<evidence type="ECO:0000256" key="5">
    <source>
        <dbReference type="ARBA" id="ARBA00022519"/>
    </source>
</evidence>
<dbReference type="NCBIfam" id="NF000282">
    <property type="entry name" value="RND_permease_1"/>
    <property type="match status" value="1"/>
</dbReference>
<dbReference type="NCBIfam" id="TIGR00915">
    <property type="entry name" value="2A0602"/>
    <property type="match status" value="1"/>
</dbReference>
<dbReference type="PANTHER" id="PTHR32063:SF11">
    <property type="entry name" value="CATION OR DRUG EFFLUX SYSTEM PROTEIN"/>
    <property type="match status" value="1"/>
</dbReference>
<protein>
    <recommendedName>
        <fullName evidence="9">Efflux pump membrane transporter</fullName>
    </recommendedName>
</protein>
<evidence type="ECO:0000256" key="4">
    <source>
        <dbReference type="ARBA" id="ARBA00022475"/>
    </source>
</evidence>
<evidence type="ECO:0000256" key="8">
    <source>
        <dbReference type="ARBA" id="ARBA00023136"/>
    </source>
</evidence>
<feature type="transmembrane region" description="Helical" evidence="9">
    <location>
        <begin position="943"/>
        <end position="964"/>
    </location>
</feature>
<organism evidence="10 11">
    <name type="scientific">Labrys neptuniae</name>
    <dbReference type="NCBI Taxonomy" id="376174"/>
    <lineage>
        <taxon>Bacteria</taxon>
        <taxon>Pseudomonadati</taxon>
        <taxon>Pseudomonadota</taxon>
        <taxon>Alphaproteobacteria</taxon>
        <taxon>Hyphomicrobiales</taxon>
        <taxon>Xanthobacteraceae</taxon>
        <taxon>Labrys</taxon>
    </lineage>
</organism>
<evidence type="ECO:0000256" key="3">
    <source>
        <dbReference type="ARBA" id="ARBA00022448"/>
    </source>
</evidence>
<dbReference type="Gene3D" id="3.30.2090.10">
    <property type="entry name" value="Multidrug efflux transporter AcrB TolC docking domain, DN and DC subdomains"/>
    <property type="match status" value="2"/>
</dbReference>
<keyword evidence="5 9" id="KW-0997">Cell inner membrane</keyword>
<feature type="transmembrane region" description="Helical" evidence="9">
    <location>
        <begin position="546"/>
        <end position="563"/>
    </location>
</feature>
<gene>
    <name evidence="10" type="ORF">ABXS05_28060</name>
</gene>
<dbReference type="SUPFAM" id="SSF82866">
    <property type="entry name" value="Multidrug efflux transporter AcrB transmembrane domain"/>
    <property type="match status" value="2"/>
</dbReference>
<evidence type="ECO:0000313" key="10">
    <source>
        <dbReference type="EMBL" id="MEW9309437.1"/>
    </source>
</evidence>
<feature type="transmembrane region" description="Helical" evidence="9">
    <location>
        <begin position="369"/>
        <end position="391"/>
    </location>
</feature>
<feature type="transmembrane region" description="Helical" evidence="9">
    <location>
        <begin position="397"/>
        <end position="419"/>
    </location>
</feature>
<feature type="transmembrane region" description="Helical" evidence="9">
    <location>
        <begin position="992"/>
        <end position="1011"/>
    </location>
</feature>
<feature type="transmembrane region" description="Helical" evidence="9">
    <location>
        <begin position="342"/>
        <end position="362"/>
    </location>
</feature>
<evidence type="ECO:0000313" key="11">
    <source>
        <dbReference type="Proteomes" id="UP001555786"/>
    </source>
</evidence>
<accession>A0ABV3PUU3</accession>
<evidence type="ECO:0000256" key="7">
    <source>
        <dbReference type="ARBA" id="ARBA00022989"/>
    </source>
</evidence>
<feature type="transmembrane region" description="Helical" evidence="9">
    <location>
        <begin position="1023"/>
        <end position="1050"/>
    </location>
</feature>
<dbReference type="SUPFAM" id="SSF82714">
    <property type="entry name" value="Multidrug efflux transporter AcrB TolC docking domain, DN and DC subdomains"/>
    <property type="match status" value="2"/>
</dbReference>
<dbReference type="SUPFAM" id="SSF82693">
    <property type="entry name" value="Multidrug efflux transporter AcrB pore domain, PN1, PN2, PC1 and PC2 subdomains"/>
    <property type="match status" value="4"/>
</dbReference>
<dbReference type="Gene3D" id="3.30.70.1430">
    <property type="entry name" value="Multidrug efflux transporter AcrB pore domain"/>
    <property type="match status" value="2"/>
</dbReference>
<evidence type="ECO:0000256" key="2">
    <source>
        <dbReference type="ARBA" id="ARBA00010942"/>
    </source>
</evidence>
<dbReference type="Pfam" id="PF00873">
    <property type="entry name" value="ACR_tran"/>
    <property type="match status" value="1"/>
</dbReference>
<keyword evidence="4" id="KW-1003">Cell membrane</keyword>
<evidence type="ECO:0000256" key="1">
    <source>
        <dbReference type="ARBA" id="ARBA00004429"/>
    </source>
</evidence>
<dbReference type="Gene3D" id="3.30.70.1320">
    <property type="entry name" value="Multidrug efflux transporter AcrB pore domain like"/>
    <property type="match status" value="1"/>
</dbReference>
<keyword evidence="6 9" id="KW-0812">Transmembrane</keyword>
<dbReference type="PRINTS" id="PR00702">
    <property type="entry name" value="ACRIFLAVINRP"/>
</dbReference>